<dbReference type="CDD" id="cd00088">
    <property type="entry name" value="HPT"/>
    <property type="match status" value="1"/>
</dbReference>
<dbReference type="InterPro" id="IPR037006">
    <property type="entry name" value="CheA-like_homodim_sf"/>
</dbReference>
<dbReference type="InterPro" id="IPR008207">
    <property type="entry name" value="Sig_transdc_His_kin_Hpt_dom"/>
</dbReference>
<dbReference type="SUPFAM" id="SSF47384">
    <property type="entry name" value="Homodimeric domain of signal transducing histidine kinase"/>
    <property type="match status" value="1"/>
</dbReference>
<dbReference type="FunFam" id="2.30.30.40:FF:000048">
    <property type="entry name" value="Chemotaxis protein CheA, putative"/>
    <property type="match status" value="1"/>
</dbReference>
<comment type="function">
    <text evidence="8">Involved in the transmission of sensory signals from the chemoreceptors to the flagellar motors. CheA is autophosphorylated; it can transfer its phosphate group to either CheB or CheY.</text>
</comment>
<feature type="modified residue" description="Phosphohistidine" evidence="9">
    <location>
        <position position="49"/>
    </location>
</feature>
<keyword evidence="4 9" id="KW-0597">Phosphoprotein</keyword>
<dbReference type="InterPro" id="IPR051315">
    <property type="entry name" value="Bact_Chemotaxis_CheA"/>
</dbReference>
<dbReference type="OrthoDB" id="9803176at2"/>
<dbReference type="InterPro" id="IPR004358">
    <property type="entry name" value="Sig_transdc_His_kin-like_C"/>
</dbReference>
<dbReference type="AlphaFoldDB" id="A0A1Y0CXY5"/>
<dbReference type="PRINTS" id="PR00344">
    <property type="entry name" value="BCTRLSENSOR"/>
</dbReference>
<feature type="region of interest" description="Disordered" evidence="10">
    <location>
        <begin position="133"/>
        <end position="152"/>
    </location>
</feature>
<organism evidence="14 15">
    <name type="scientific">Oceanisphaera avium</name>
    <dbReference type="NCBI Taxonomy" id="1903694"/>
    <lineage>
        <taxon>Bacteria</taxon>
        <taxon>Pseudomonadati</taxon>
        <taxon>Pseudomonadota</taxon>
        <taxon>Gammaproteobacteria</taxon>
        <taxon>Aeromonadales</taxon>
        <taxon>Aeromonadaceae</taxon>
        <taxon>Oceanisphaera</taxon>
    </lineage>
</organism>
<dbReference type="InterPro" id="IPR036890">
    <property type="entry name" value="HATPase_C_sf"/>
</dbReference>
<evidence type="ECO:0000313" key="14">
    <source>
        <dbReference type="EMBL" id="ART79715.1"/>
    </source>
</evidence>
<dbReference type="CDD" id="cd16916">
    <property type="entry name" value="HATPase_CheA-like"/>
    <property type="match status" value="1"/>
</dbReference>
<keyword evidence="7" id="KW-0902">Two-component regulatory system</keyword>
<evidence type="ECO:0000313" key="15">
    <source>
        <dbReference type="Proteomes" id="UP000243793"/>
    </source>
</evidence>
<feature type="region of interest" description="Disordered" evidence="10">
    <location>
        <begin position="236"/>
        <end position="285"/>
    </location>
</feature>
<dbReference type="GO" id="GO:0006935">
    <property type="term" value="P:chemotaxis"/>
    <property type="evidence" value="ECO:0007669"/>
    <property type="project" value="InterPro"/>
</dbReference>
<protein>
    <recommendedName>
        <fullName evidence="3">Chemotaxis protein CheA</fullName>
        <ecNumber evidence="2">2.7.13.3</ecNumber>
    </recommendedName>
</protein>
<dbReference type="InterPro" id="IPR002545">
    <property type="entry name" value="CheW-lke_dom"/>
</dbReference>
<evidence type="ECO:0000256" key="6">
    <source>
        <dbReference type="ARBA" id="ARBA00022777"/>
    </source>
</evidence>
<dbReference type="PROSITE" id="PS50851">
    <property type="entry name" value="CHEW"/>
    <property type="match status" value="1"/>
</dbReference>
<dbReference type="InterPro" id="IPR005467">
    <property type="entry name" value="His_kinase_dom"/>
</dbReference>
<dbReference type="GO" id="GO:0005737">
    <property type="term" value="C:cytoplasm"/>
    <property type="evidence" value="ECO:0007669"/>
    <property type="project" value="InterPro"/>
</dbReference>
<keyword evidence="5" id="KW-0808">Transferase</keyword>
<evidence type="ECO:0000259" key="12">
    <source>
        <dbReference type="PROSITE" id="PS50851"/>
    </source>
</evidence>
<evidence type="ECO:0000256" key="4">
    <source>
        <dbReference type="ARBA" id="ARBA00022553"/>
    </source>
</evidence>
<dbReference type="SUPFAM" id="SSF50341">
    <property type="entry name" value="CheW-like"/>
    <property type="match status" value="1"/>
</dbReference>
<dbReference type="Gene3D" id="3.30.565.10">
    <property type="entry name" value="Histidine kinase-like ATPase, C-terminal domain"/>
    <property type="match status" value="1"/>
</dbReference>
<keyword evidence="15" id="KW-1185">Reference proteome</keyword>
<dbReference type="InterPro" id="IPR004105">
    <property type="entry name" value="CheA-like_dim"/>
</dbReference>
<dbReference type="PROSITE" id="PS50109">
    <property type="entry name" value="HIS_KIN"/>
    <property type="match status" value="1"/>
</dbReference>
<dbReference type="SUPFAM" id="SSF55874">
    <property type="entry name" value="ATPase domain of HSP90 chaperone/DNA topoisomerase II/histidine kinase"/>
    <property type="match status" value="1"/>
</dbReference>
<dbReference type="PANTHER" id="PTHR43395">
    <property type="entry name" value="SENSOR HISTIDINE KINASE CHEA"/>
    <property type="match status" value="1"/>
</dbReference>
<dbReference type="EMBL" id="CP021376">
    <property type="protein sequence ID" value="ART79715.1"/>
    <property type="molecule type" value="Genomic_DNA"/>
</dbReference>
<dbReference type="SMART" id="SM00387">
    <property type="entry name" value="HATPase_c"/>
    <property type="match status" value="1"/>
</dbReference>
<evidence type="ECO:0000256" key="5">
    <source>
        <dbReference type="ARBA" id="ARBA00022679"/>
    </source>
</evidence>
<evidence type="ECO:0000256" key="3">
    <source>
        <dbReference type="ARBA" id="ARBA00021495"/>
    </source>
</evidence>
<dbReference type="FunFam" id="1.20.120.160:FF:000008">
    <property type="entry name" value="Chemotaxis sensor histidine kinase CheA"/>
    <property type="match status" value="1"/>
</dbReference>
<evidence type="ECO:0000259" key="11">
    <source>
        <dbReference type="PROSITE" id="PS50109"/>
    </source>
</evidence>
<dbReference type="Pfam" id="PF02895">
    <property type="entry name" value="H-kinase_dim"/>
    <property type="match status" value="1"/>
</dbReference>
<dbReference type="Pfam" id="PF01627">
    <property type="entry name" value="Hpt"/>
    <property type="match status" value="1"/>
</dbReference>
<evidence type="ECO:0000256" key="8">
    <source>
        <dbReference type="ARBA" id="ARBA00035100"/>
    </source>
</evidence>
<feature type="domain" description="Histidine kinase" evidence="11">
    <location>
        <begin position="293"/>
        <end position="533"/>
    </location>
</feature>
<dbReference type="GO" id="GO:0000155">
    <property type="term" value="F:phosphorelay sensor kinase activity"/>
    <property type="evidence" value="ECO:0007669"/>
    <property type="project" value="InterPro"/>
</dbReference>
<dbReference type="Pfam" id="PF01584">
    <property type="entry name" value="CheW"/>
    <property type="match status" value="1"/>
</dbReference>
<dbReference type="SMART" id="SM00073">
    <property type="entry name" value="HPT"/>
    <property type="match status" value="1"/>
</dbReference>
<accession>A0A1Y0CXY5</accession>
<gene>
    <name evidence="14" type="ORF">CBP12_05750</name>
</gene>
<comment type="catalytic activity">
    <reaction evidence="1">
        <text>ATP + protein L-histidine = ADP + protein N-phospho-L-histidine.</text>
        <dbReference type="EC" id="2.7.13.3"/>
    </reaction>
</comment>
<dbReference type="InterPro" id="IPR036641">
    <property type="entry name" value="HPT_dom_sf"/>
</dbReference>
<dbReference type="SUPFAM" id="SSF47226">
    <property type="entry name" value="Histidine-containing phosphotransfer domain, HPT domain"/>
    <property type="match status" value="1"/>
</dbReference>
<dbReference type="SMART" id="SM01231">
    <property type="entry name" value="H-kinase_dim"/>
    <property type="match status" value="1"/>
</dbReference>
<dbReference type="Gene3D" id="1.20.120.160">
    <property type="entry name" value="HPT domain"/>
    <property type="match status" value="1"/>
</dbReference>
<dbReference type="InterPro" id="IPR003594">
    <property type="entry name" value="HATPase_dom"/>
</dbReference>
<evidence type="ECO:0000259" key="13">
    <source>
        <dbReference type="PROSITE" id="PS50894"/>
    </source>
</evidence>
<dbReference type="SMART" id="SM00260">
    <property type="entry name" value="CheW"/>
    <property type="match status" value="1"/>
</dbReference>
<proteinExistence type="predicted"/>
<dbReference type="InterPro" id="IPR036061">
    <property type="entry name" value="CheW-like_dom_sf"/>
</dbReference>
<evidence type="ECO:0000256" key="10">
    <source>
        <dbReference type="SAM" id="MobiDB-lite"/>
    </source>
</evidence>
<reference evidence="15" key="1">
    <citation type="submission" date="2017-05" db="EMBL/GenBank/DDBJ databases">
        <authorList>
            <person name="Sung H."/>
        </authorList>
    </citation>
    <scope>NUCLEOTIDE SEQUENCE [LARGE SCALE GENOMIC DNA]</scope>
    <source>
        <strain evidence="15">AMac2203</strain>
    </source>
</reference>
<dbReference type="Gene3D" id="1.10.287.560">
    <property type="entry name" value="Histidine kinase CheA-like, homodimeric domain"/>
    <property type="match status" value="1"/>
</dbReference>
<dbReference type="RefSeq" id="WP_086963589.1">
    <property type="nucleotide sequence ID" value="NZ_CP021376.1"/>
</dbReference>
<dbReference type="Gene3D" id="2.30.30.40">
    <property type="entry name" value="SH3 Domains"/>
    <property type="match status" value="1"/>
</dbReference>
<evidence type="ECO:0000256" key="2">
    <source>
        <dbReference type="ARBA" id="ARBA00012438"/>
    </source>
</evidence>
<dbReference type="FunFam" id="3.30.565.10:FF:000016">
    <property type="entry name" value="Chemotaxis protein CheA, putative"/>
    <property type="match status" value="1"/>
</dbReference>
<dbReference type="CDD" id="cd00731">
    <property type="entry name" value="CheA_reg"/>
    <property type="match status" value="1"/>
</dbReference>
<keyword evidence="6" id="KW-0418">Kinase</keyword>
<name>A0A1Y0CXY5_9GAMM</name>
<feature type="domain" description="CheW-like" evidence="12">
    <location>
        <begin position="535"/>
        <end position="669"/>
    </location>
</feature>
<dbReference type="KEGG" id="ocm:CBP12_05750"/>
<dbReference type="Proteomes" id="UP000243793">
    <property type="component" value="Chromosome"/>
</dbReference>
<dbReference type="InterPro" id="IPR036097">
    <property type="entry name" value="HisK_dim/P_sf"/>
</dbReference>
<dbReference type="PANTHER" id="PTHR43395:SF1">
    <property type="entry name" value="CHEMOTAXIS PROTEIN CHEA"/>
    <property type="match status" value="1"/>
</dbReference>
<dbReference type="PROSITE" id="PS50894">
    <property type="entry name" value="HPT"/>
    <property type="match status" value="1"/>
</dbReference>
<evidence type="ECO:0000256" key="1">
    <source>
        <dbReference type="ARBA" id="ARBA00000085"/>
    </source>
</evidence>
<evidence type="ECO:0000256" key="9">
    <source>
        <dbReference type="PROSITE-ProRule" id="PRU00110"/>
    </source>
</evidence>
<sequence length="672" mass="72155">MGFEVDEDILQDFLVEASEILEQLSEQLVTLERDPDDKDLLNAIFRGFHTIKGGAGFLSLTALVDTCHRAENIFDILRNGQRQVTPELMDVILHALDAVNVMFSELQNREELTPAAPSLLAELGRYCQPASAEENAAPVSSEPAPASPGSAGIAGLEQAEYQQMLNELAPASDTSSDELSDSASDDISDDEFEALLDELHGAGKHSGVPVDAKSSASAAEDELIGDDEFEALLDQLHGSGKGPTITDDAPFAPVAPPPSAPAPVAVKAEEKPAAKAPSASNANTDSTVRVDTKILDNIMNMVGELVLVRNRLLSLEANHDDENISKTVANLDSVTGDLQGAVMKTRMQPIKKVFGRFPRVVRDIARNMHKEITLEMVGEDTDLDKNLVEALADPLVHLVRNSCDHGIEMPEVREAAGKPRVGTIRLTASQEGDHILLGIEDDGAGMDPQKLKDIAINRGILDTDAAARMTDHEAYNLIFAPGFSTKVEITDVSGRGVGMDVVKTGITSVNGSIHIDSTLGQGTKLQIKVPLTLAILPTLMVLVGQQTFALPLTNVDEIFHLDLTRTRIVDGQMTIVVRNHAIPLFYLQDWLLKGARRERKDKGHVVIVAVGNQQVGFVVDGLIGQEEVVIKPLDQLLHGTAGMAGATITSDGGIALILDLAGLINAYARRYV</sequence>
<evidence type="ECO:0000256" key="7">
    <source>
        <dbReference type="ARBA" id="ARBA00023012"/>
    </source>
</evidence>
<dbReference type="Pfam" id="PF02518">
    <property type="entry name" value="HATPase_c"/>
    <property type="match status" value="1"/>
</dbReference>
<feature type="domain" description="HPt" evidence="13">
    <location>
        <begin position="2"/>
        <end position="109"/>
    </location>
</feature>
<dbReference type="EC" id="2.7.13.3" evidence="2"/>